<evidence type="ECO:0000256" key="2">
    <source>
        <dbReference type="ARBA" id="ARBA00022679"/>
    </source>
</evidence>
<feature type="domain" description="Glycosyltransferase subfamily 4-like N-terminal" evidence="4">
    <location>
        <begin position="30"/>
        <end position="188"/>
    </location>
</feature>
<evidence type="ECO:0000313" key="6">
    <source>
        <dbReference type="Proteomes" id="UP001501138"/>
    </source>
</evidence>
<reference evidence="6" key="1">
    <citation type="journal article" date="2019" name="Int. J. Syst. Evol. Microbiol.">
        <title>The Global Catalogue of Microorganisms (GCM) 10K type strain sequencing project: providing services to taxonomists for standard genome sequencing and annotation.</title>
        <authorList>
            <consortium name="The Broad Institute Genomics Platform"/>
            <consortium name="The Broad Institute Genome Sequencing Center for Infectious Disease"/>
            <person name="Wu L."/>
            <person name="Ma J."/>
        </authorList>
    </citation>
    <scope>NUCLEOTIDE SEQUENCE [LARGE SCALE GENOMIC DNA]</scope>
    <source>
        <strain evidence="6">JCM 15589</strain>
    </source>
</reference>
<comment type="caution">
    <text evidence="5">The sequence shown here is derived from an EMBL/GenBank/DDBJ whole genome shotgun (WGS) entry which is preliminary data.</text>
</comment>
<evidence type="ECO:0000256" key="1">
    <source>
        <dbReference type="ARBA" id="ARBA00022676"/>
    </source>
</evidence>
<dbReference type="PANTHER" id="PTHR12526">
    <property type="entry name" value="GLYCOSYLTRANSFERASE"/>
    <property type="match status" value="1"/>
</dbReference>
<evidence type="ECO:0000259" key="3">
    <source>
        <dbReference type="Pfam" id="PF00534"/>
    </source>
</evidence>
<gene>
    <name evidence="5" type="ORF">GCM10009809_29530</name>
</gene>
<dbReference type="Pfam" id="PF13439">
    <property type="entry name" value="Glyco_transf_4"/>
    <property type="match status" value="1"/>
</dbReference>
<dbReference type="CDD" id="cd03801">
    <property type="entry name" value="GT4_PimA-like"/>
    <property type="match status" value="1"/>
</dbReference>
<sequence>MSDTSSTPDGRDVVLVAHPSAECYGSDLQMVETVRACLERGAQVVVTLPGDGPLVPVLRAAGARVLLMDVPVLRRSMLSSRGLLGLAVGAATALRGQLRMIRRTGAGCVLVNTLTIPTWLAAARLAGVRAVCHVHEAEDTGPWAVRAALAAPLLAAHAVVANSAASRAAVVGVVPALAARTRVVHNGVGEPGRPTGALRDRVPGDPATVVLVGRLSLVKGTDVALEAVAALRDEGRPVRLLLAGAVFAGYEWFERRLRDRAARADLDGAVDFLGYVDPWPCYEAADVVIVPSRIESFGNVAVEAMLAGRPVVASRTQGLVEVVRDGVDGTLVEPEEPAALARAVAAVLDDPRWARARAERAAGQARERFSVPAYHSAIWAAVMPARAEDDVDFAR</sequence>
<name>A0ABP4VQM1_9MICO</name>
<dbReference type="InterPro" id="IPR001296">
    <property type="entry name" value="Glyco_trans_1"/>
</dbReference>
<dbReference type="Proteomes" id="UP001501138">
    <property type="component" value="Unassembled WGS sequence"/>
</dbReference>
<keyword evidence="6" id="KW-1185">Reference proteome</keyword>
<protein>
    <submittedName>
        <fullName evidence="5">Glycosyltransferase family 4 protein</fullName>
    </submittedName>
</protein>
<evidence type="ECO:0000259" key="4">
    <source>
        <dbReference type="Pfam" id="PF13439"/>
    </source>
</evidence>
<organism evidence="5 6">
    <name type="scientific">Isoptericola hypogeus</name>
    <dbReference type="NCBI Taxonomy" id="300179"/>
    <lineage>
        <taxon>Bacteria</taxon>
        <taxon>Bacillati</taxon>
        <taxon>Actinomycetota</taxon>
        <taxon>Actinomycetes</taxon>
        <taxon>Micrococcales</taxon>
        <taxon>Promicromonosporaceae</taxon>
        <taxon>Isoptericola</taxon>
    </lineage>
</organism>
<proteinExistence type="predicted"/>
<dbReference type="Pfam" id="PF00534">
    <property type="entry name" value="Glycos_transf_1"/>
    <property type="match status" value="1"/>
</dbReference>
<keyword evidence="2" id="KW-0808">Transferase</keyword>
<feature type="domain" description="Glycosyl transferase family 1" evidence="3">
    <location>
        <begin position="203"/>
        <end position="360"/>
    </location>
</feature>
<dbReference type="EMBL" id="BAAAPM010000005">
    <property type="protein sequence ID" value="GAA1732145.1"/>
    <property type="molecule type" value="Genomic_DNA"/>
</dbReference>
<dbReference type="RefSeq" id="WP_344249212.1">
    <property type="nucleotide sequence ID" value="NZ_BAAAPM010000005.1"/>
</dbReference>
<evidence type="ECO:0000313" key="5">
    <source>
        <dbReference type="EMBL" id="GAA1732145.1"/>
    </source>
</evidence>
<dbReference type="InterPro" id="IPR028098">
    <property type="entry name" value="Glyco_trans_4-like_N"/>
</dbReference>
<dbReference type="SUPFAM" id="SSF53756">
    <property type="entry name" value="UDP-Glycosyltransferase/glycogen phosphorylase"/>
    <property type="match status" value="1"/>
</dbReference>
<accession>A0ABP4VQM1</accession>
<keyword evidence="1" id="KW-0328">Glycosyltransferase</keyword>
<dbReference type="PANTHER" id="PTHR12526:SF638">
    <property type="entry name" value="SPORE COAT PROTEIN SA"/>
    <property type="match status" value="1"/>
</dbReference>
<dbReference type="Gene3D" id="3.40.50.2000">
    <property type="entry name" value="Glycogen Phosphorylase B"/>
    <property type="match status" value="2"/>
</dbReference>